<keyword evidence="2" id="KW-1185">Reference proteome</keyword>
<evidence type="ECO:0000313" key="1">
    <source>
        <dbReference type="EMBL" id="GGE05146.1"/>
    </source>
</evidence>
<dbReference type="EMBL" id="BMGL01000002">
    <property type="protein sequence ID" value="GGE05146.1"/>
    <property type="molecule type" value="Genomic_DNA"/>
</dbReference>
<reference evidence="1 2" key="1">
    <citation type="journal article" date="2014" name="Int. J. Syst. Evol. Microbiol.">
        <title>Complete genome sequence of Corynebacterium casei LMG S-19264T (=DSM 44701T), isolated from a smear-ripened cheese.</title>
        <authorList>
            <consortium name="US DOE Joint Genome Institute (JGI-PGF)"/>
            <person name="Walter F."/>
            <person name="Albersmeier A."/>
            <person name="Kalinowski J."/>
            <person name="Ruckert C."/>
        </authorList>
    </citation>
    <scope>NUCLEOTIDE SEQUENCE [LARGE SCALE GENOMIC DNA]</scope>
    <source>
        <strain evidence="1 2">CGMCC 1.12925</strain>
    </source>
</reference>
<sequence>MSPQNYKAQVDLLLRVLPEVAKENCFALHGGTAINLFIRNMPRLSVDIDLTYLPLENRNNALQGISKALLQIKKNIEQAFTLFKVQHLENEAKLLVSSEDATIKMEVNLIKRGCYSPPQHLALCEKAQDDFEVYTEIAVVEQGHLFGGKICAALDRQHPRDLFDIKYMLEKDGFSPEIKKGFLFYLISSNRPIVEVLFPIFKDQNLAFSNQFEGMSQAKFDYLEYEKTRETLVRTVNSALTKEDKAFLVSIEVGEPDWNTYDFSQFPAVQWKLQNINKLSKKNPAKHKKLYNKLEMEFSKFENNKDLN</sequence>
<evidence type="ECO:0000313" key="2">
    <source>
        <dbReference type="Proteomes" id="UP000599688"/>
    </source>
</evidence>
<organism evidence="1 2">
    <name type="scientific">Psychroflexus salis</name>
    <dbReference type="NCBI Taxonomy" id="1526574"/>
    <lineage>
        <taxon>Bacteria</taxon>
        <taxon>Pseudomonadati</taxon>
        <taxon>Bacteroidota</taxon>
        <taxon>Flavobacteriia</taxon>
        <taxon>Flavobacteriales</taxon>
        <taxon>Flavobacteriaceae</taxon>
        <taxon>Psychroflexus</taxon>
    </lineage>
</organism>
<dbReference type="AlphaFoldDB" id="A0A916ZNB5"/>
<name>A0A916ZNB5_9FLAO</name>
<gene>
    <name evidence="1" type="ORF">GCM10010831_03500</name>
</gene>
<accession>A0A916ZNB5</accession>
<comment type="caution">
    <text evidence="1">The sequence shown here is derived from an EMBL/GenBank/DDBJ whole genome shotgun (WGS) entry which is preliminary data.</text>
</comment>
<evidence type="ECO:0008006" key="3">
    <source>
        <dbReference type="Google" id="ProtNLM"/>
    </source>
</evidence>
<protein>
    <recommendedName>
        <fullName evidence="3">Nucleotidyl transferase AbiEii toxin, Type IV TA system</fullName>
    </recommendedName>
</protein>
<dbReference type="RefSeq" id="WP_188405042.1">
    <property type="nucleotide sequence ID" value="NZ_BMGL01000002.1"/>
</dbReference>
<dbReference type="InterPro" id="IPR014942">
    <property type="entry name" value="AbiEii"/>
</dbReference>
<proteinExistence type="predicted"/>
<dbReference type="Pfam" id="PF08843">
    <property type="entry name" value="AbiEii"/>
    <property type="match status" value="1"/>
</dbReference>
<dbReference type="Gene3D" id="3.10.450.620">
    <property type="entry name" value="JHP933, nucleotidyltransferase-like core domain"/>
    <property type="match status" value="1"/>
</dbReference>
<dbReference type="Proteomes" id="UP000599688">
    <property type="component" value="Unassembled WGS sequence"/>
</dbReference>